<evidence type="ECO:0000313" key="3">
    <source>
        <dbReference type="Proteomes" id="UP000182192"/>
    </source>
</evidence>
<dbReference type="eggNOG" id="COG1653">
    <property type="taxonomic scope" value="Bacteria"/>
</dbReference>
<dbReference type="RefSeq" id="WP_074962924.1">
    <property type="nucleotide sequence ID" value="NZ_FOKQ01000036.1"/>
</dbReference>
<dbReference type="OrthoDB" id="383937at2"/>
<dbReference type="InterPro" id="IPR006059">
    <property type="entry name" value="SBP"/>
</dbReference>
<feature type="signal peptide" evidence="1">
    <location>
        <begin position="1"/>
        <end position="21"/>
    </location>
</feature>
<protein>
    <submittedName>
        <fullName evidence="2">Extracellular solute-binding protein</fullName>
    </submittedName>
</protein>
<reference evidence="2 3" key="1">
    <citation type="submission" date="2016-10" db="EMBL/GenBank/DDBJ databases">
        <authorList>
            <person name="de Groot N.N."/>
        </authorList>
    </citation>
    <scope>NUCLEOTIDE SEQUENCE [LARGE SCALE GENOMIC DNA]</scope>
    <source>
        <strain evidence="2 3">AR67</strain>
    </source>
</reference>
<dbReference type="EMBL" id="FOKQ01000036">
    <property type="protein sequence ID" value="SFD11230.1"/>
    <property type="molecule type" value="Genomic_DNA"/>
</dbReference>
<gene>
    <name evidence="2" type="ORF">SAMN02910406_03121</name>
</gene>
<keyword evidence="1" id="KW-0732">Signal</keyword>
<dbReference type="Pfam" id="PF13416">
    <property type="entry name" value="SBP_bac_8"/>
    <property type="match status" value="1"/>
</dbReference>
<dbReference type="SUPFAM" id="SSF53850">
    <property type="entry name" value="Periplasmic binding protein-like II"/>
    <property type="match status" value="1"/>
</dbReference>
<accession>A0A1I1PZ89</accession>
<feature type="chain" id="PRO_5010361161" evidence="1">
    <location>
        <begin position="22"/>
        <end position="484"/>
    </location>
</feature>
<dbReference type="PROSITE" id="PS51257">
    <property type="entry name" value="PROKAR_LIPOPROTEIN"/>
    <property type="match status" value="1"/>
</dbReference>
<name>A0A1I1PZ89_RUMAL</name>
<evidence type="ECO:0000313" key="2">
    <source>
        <dbReference type="EMBL" id="SFD11230.1"/>
    </source>
</evidence>
<sequence length="484" mass="53955">MKTTKKLLAGLFALTVCVGFASCGSGDKDKGDKKSASTIEMKEEDKQAIQDAASDLDKTELANKNVKFLSHWDINPGDGQVVPPDIQMFRDTYDGTFEYVQTTWDDRYTDLAKYVMSNDSPDFFSAMDMDGFPKGAIKGMFEPIDPYIDLNSDLWAPAKATCDAFVFKGDHYVAGIQSYPQYVCIYNTKTIEDNGLDDPAELYWNDEWTWSKFTEMCTEFTDQDNEKVGLDGWWYAAALNDTCGVPLISLENGTLVNNMDNPKVAKVQELMYNLGKNEVFFDRASNNWSIRGDGTTGLGVGSYQTLFYPCGLWGIEGAPKDVTAFGDVEAGEIMFVPMPRLDDGDTYYVTSRVDGYLLCKNAPNPEGFAAYMNCRMATLTKANEIGVNQLKNDYKWNDEMIKMREEVIRLCNDHPLYDFQEGVSEELKNTMQNVRQATVVTGGGATTWTQNVEENKATVDYLLKEANDNIDTGAAAATEEAAAE</sequence>
<dbReference type="Gene3D" id="3.40.190.10">
    <property type="entry name" value="Periplasmic binding protein-like II"/>
    <property type="match status" value="1"/>
</dbReference>
<evidence type="ECO:0000256" key="1">
    <source>
        <dbReference type="SAM" id="SignalP"/>
    </source>
</evidence>
<dbReference type="AlphaFoldDB" id="A0A1I1PZ89"/>
<organism evidence="2 3">
    <name type="scientific">Ruminococcus albus</name>
    <dbReference type="NCBI Taxonomy" id="1264"/>
    <lineage>
        <taxon>Bacteria</taxon>
        <taxon>Bacillati</taxon>
        <taxon>Bacillota</taxon>
        <taxon>Clostridia</taxon>
        <taxon>Eubacteriales</taxon>
        <taxon>Oscillospiraceae</taxon>
        <taxon>Ruminococcus</taxon>
    </lineage>
</organism>
<dbReference type="Proteomes" id="UP000182192">
    <property type="component" value="Unassembled WGS sequence"/>
</dbReference>
<proteinExistence type="predicted"/>